<dbReference type="PANTHER" id="PTHR22617:SF23">
    <property type="entry name" value="CHEMOTAXIS PROTEIN CHEW"/>
    <property type="match status" value="1"/>
</dbReference>
<dbReference type="RefSeq" id="WP_132804779.1">
    <property type="nucleotide sequence ID" value="NZ_SMAK01000001.1"/>
</dbReference>
<dbReference type="GO" id="GO:0007165">
    <property type="term" value="P:signal transduction"/>
    <property type="evidence" value="ECO:0007669"/>
    <property type="project" value="InterPro"/>
</dbReference>
<reference evidence="3 4" key="1">
    <citation type="submission" date="2019-03" db="EMBL/GenBank/DDBJ databases">
        <title>Genomic Encyclopedia of Type Strains, Phase IV (KMG-IV): sequencing the most valuable type-strain genomes for metagenomic binning, comparative biology and taxonomic classification.</title>
        <authorList>
            <person name="Goeker M."/>
        </authorList>
    </citation>
    <scope>NUCLEOTIDE SEQUENCE [LARGE SCALE GENOMIC DNA]</scope>
    <source>
        <strain evidence="3 4">DSM 19345</strain>
    </source>
</reference>
<dbReference type="SUPFAM" id="SSF50341">
    <property type="entry name" value="CheW-like"/>
    <property type="match status" value="1"/>
</dbReference>
<dbReference type="Pfam" id="PF01584">
    <property type="entry name" value="CheW"/>
    <property type="match status" value="1"/>
</dbReference>
<dbReference type="EMBL" id="SMAK01000001">
    <property type="protein sequence ID" value="TCT13387.1"/>
    <property type="molecule type" value="Genomic_DNA"/>
</dbReference>
<dbReference type="OrthoDB" id="9794382at2"/>
<dbReference type="PROSITE" id="PS50851">
    <property type="entry name" value="CHEW"/>
    <property type="match status" value="1"/>
</dbReference>
<dbReference type="InterPro" id="IPR002545">
    <property type="entry name" value="CheW-lke_dom"/>
</dbReference>
<feature type="region of interest" description="Disordered" evidence="1">
    <location>
        <begin position="1"/>
        <end position="25"/>
    </location>
</feature>
<feature type="domain" description="CheW-like" evidence="2">
    <location>
        <begin position="31"/>
        <end position="171"/>
    </location>
</feature>
<dbReference type="GO" id="GO:0006935">
    <property type="term" value="P:chemotaxis"/>
    <property type="evidence" value="ECO:0007669"/>
    <property type="project" value="InterPro"/>
</dbReference>
<dbReference type="Gene3D" id="2.40.50.180">
    <property type="entry name" value="CheA-289, Domain 4"/>
    <property type="match status" value="1"/>
</dbReference>
<organism evidence="3 4">
    <name type="scientific">Tepidamorphus gemmatus</name>
    <dbReference type="NCBI Taxonomy" id="747076"/>
    <lineage>
        <taxon>Bacteria</taxon>
        <taxon>Pseudomonadati</taxon>
        <taxon>Pseudomonadota</taxon>
        <taxon>Alphaproteobacteria</taxon>
        <taxon>Hyphomicrobiales</taxon>
        <taxon>Tepidamorphaceae</taxon>
        <taxon>Tepidamorphus</taxon>
    </lineage>
</organism>
<evidence type="ECO:0000313" key="3">
    <source>
        <dbReference type="EMBL" id="TCT13387.1"/>
    </source>
</evidence>
<accession>A0A4R3MHY6</accession>
<dbReference type="SMART" id="SM00260">
    <property type="entry name" value="CheW"/>
    <property type="match status" value="1"/>
</dbReference>
<dbReference type="Gene3D" id="2.30.30.40">
    <property type="entry name" value="SH3 Domains"/>
    <property type="match status" value="1"/>
</dbReference>
<name>A0A4R3MHY6_9HYPH</name>
<gene>
    <name evidence="3" type="ORF">EDC22_101252</name>
</gene>
<keyword evidence="4" id="KW-1185">Reference proteome</keyword>
<sequence>MTHPSNTRSLRPAREHGEERDASVDLGDTATRDYITVTIGNQLFGLPIERVHDVFRLTGMTPVPLARREIAGVLNMRGRIVTAIDMRRRLDIPGGERTQSPMAVGIEHGGESYGLVIDEVGDVLRLPISGIEPNPVNLDPRWVRVSAGVQRLEGRLLVILDVERILEMESDSLAA</sequence>
<dbReference type="Proteomes" id="UP000295678">
    <property type="component" value="Unassembled WGS sequence"/>
</dbReference>
<protein>
    <submittedName>
        <fullName evidence="3">CheW protein</fullName>
    </submittedName>
</protein>
<comment type="caution">
    <text evidence="3">The sequence shown here is derived from an EMBL/GenBank/DDBJ whole genome shotgun (WGS) entry which is preliminary data.</text>
</comment>
<dbReference type="InterPro" id="IPR039315">
    <property type="entry name" value="CheW"/>
</dbReference>
<feature type="compositionally biased region" description="Basic and acidic residues" evidence="1">
    <location>
        <begin position="12"/>
        <end position="23"/>
    </location>
</feature>
<dbReference type="InterPro" id="IPR036061">
    <property type="entry name" value="CheW-like_dom_sf"/>
</dbReference>
<evidence type="ECO:0000313" key="4">
    <source>
        <dbReference type="Proteomes" id="UP000295678"/>
    </source>
</evidence>
<dbReference type="GO" id="GO:0005829">
    <property type="term" value="C:cytosol"/>
    <property type="evidence" value="ECO:0007669"/>
    <property type="project" value="TreeGrafter"/>
</dbReference>
<evidence type="ECO:0000259" key="2">
    <source>
        <dbReference type="PROSITE" id="PS50851"/>
    </source>
</evidence>
<dbReference type="PANTHER" id="PTHR22617">
    <property type="entry name" value="CHEMOTAXIS SENSOR HISTIDINE KINASE-RELATED"/>
    <property type="match status" value="1"/>
</dbReference>
<proteinExistence type="predicted"/>
<evidence type="ECO:0000256" key="1">
    <source>
        <dbReference type="SAM" id="MobiDB-lite"/>
    </source>
</evidence>
<dbReference type="AlphaFoldDB" id="A0A4R3MHY6"/>